<evidence type="ECO:0000313" key="6">
    <source>
        <dbReference type="Proteomes" id="UP000295351"/>
    </source>
</evidence>
<evidence type="ECO:0000259" key="4">
    <source>
        <dbReference type="Pfam" id="PF10145"/>
    </source>
</evidence>
<proteinExistence type="predicted"/>
<evidence type="ECO:0000313" key="5">
    <source>
        <dbReference type="EMBL" id="TCN48887.1"/>
    </source>
</evidence>
<feature type="compositionally biased region" description="Low complexity" evidence="2">
    <location>
        <begin position="632"/>
        <end position="648"/>
    </location>
</feature>
<evidence type="ECO:0000256" key="2">
    <source>
        <dbReference type="SAM" id="MobiDB-lite"/>
    </source>
</evidence>
<feature type="region of interest" description="Disordered" evidence="2">
    <location>
        <begin position="630"/>
        <end position="662"/>
    </location>
</feature>
<dbReference type="PANTHER" id="PTHR37813">
    <property type="entry name" value="FELS-2 PROPHAGE PROTEIN"/>
    <property type="match status" value="1"/>
</dbReference>
<dbReference type="NCBIfam" id="TIGR01760">
    <property type="entry name" value="tape_meas_TP901"/>
    <property type="match status" value="1"/>
</dbReference>
<dbReference type="Pfam" id="PF10145">
    <property type="entry name" value="PhageMin_Tail"/>
    <property type="match status" value="1"/>
</dbReference>
<feature type="transmembrane region" description="Helical" evidence="3">
    <location>
        <begin position="460"/>
        <end position="480"/>
    </location>
</feature>
<feature type="domain" description="Phage tail tape measure protein" evidence="4">
    <location>
        <begin position="98"/>
        <end position="298"/>
    </location>
</feature>
<dbReference type="EMBL" id="SLVX01000001">
    <property type="protein sequence ID" value="TCN48887.1"/>
    <property type="molecule type" value="Genomic_DNA"/>
</dbReference>
<reference evidence="5 6" key="1">
    <citation type="submission" date="2019-03" db="EMBL/GenBank/DDBJ databases">
        <title>Genomic Encyclopedia of Type Strains, Phase IV (KMG-IV): sequencing the most valuable type-strain genomes for metagenomic binning, comparative biology and taxonomic classification.</title>
        <authorList>
            <person name="Goeker M."/>
        </authorList>
    </citation>
    <scope>NUCLEOTIDE SEQUENCE [LARGE SCALE GENOMIC DNA]</scope>
    <source>
        <strain evidence="5 6">DSM 18401</strain>
    </source>
</reference>
<feature type="transmembrane region" description="Helical" evidence="3">
    <location>
        <begin position="417"/>
        <end position="440"/>
    </location>
</feature>
<feature type="transmembrane region" description="Helical" evidence="3">
    <location>
        <begin position="391"/>
        <end position="410"/>
    </location>
</feature>
<dbReference type="PANTHER" id="PTHR37813:SF1">
    <property type="entry name" value="FELS-2 PROPHAGE PROTEIN"/>
    <property type="match status" value="1"/>
</dbReference>
<accession>A0A4R2D3L4</accession>
<comment type="caution">
    <text evidence="5">The sequence shown here is derived from an EMBL/GenBank/DDBJ whole genome shotgun (WGS) entry which is preliminary data.</text>
</comment>
<dbReference type="InterPro" id="IPR010090">
    <property type="entry name" value="Phage_tape_meas"/>
</dbReference>
<protein>
    <submittedName>
        <fullName evidence="5">TP901 family phage tail tape measure protein</fullName>
    </submittedName>
</protein>
<keyword evidence="1" id="KW-1188">Viral release from host cell</keyword>
<organism evidence="5 6">
    <name type="scientific">Shinella granuli</name>
    <dbReference type="NCBI Taxonomy" id="323621"/>
    <lineage>
        <taxon>Bacteria</taxon>
        <taxon>Pseudomonadati</taxon>
        <taxon>Pseudomonadota</taxon>
        <taxon>Alphaproteobacteria</taxon>
        <taxon>Hyphomicrobiales</taxon>
        <taxon>Rhizobiaceae</taxon>
        <taxon>Shinella</taxon>
    </lineage>
</organism>
<gene>
    <name evidence="5" type="ORF">EV665_101626</name>
</gene>
<keyword evidence="6" id="KW-1185">Reference proteome</keyword>
<keyword evidence="3" id="KW-1133">Transmembrane helix</keyword>
<dbReference type="RefSeq" id="WP_162852951.1">
    <property type="nucleotide sequence ID" value="NZ_BAABEI010000012.1"/>
</dbReference>
<dbReference type="AlphaFoldDB" id="A0A4R2D3L4"/>
<keyword evidence="3" id="KW-0812">Transmembrane</keyword>
<evidence type="ECO:0000256" key="3">
    <source>
        <dbReference type="SAM" id="Phobius"/>
    </source>
</evidence>
<keyword evidence="3" id="KW-0472">Membrane</keyword>
<name>A0A4R2D3L4_SHIGR</name>
<dbReference type="Proteomes" id="UP000295351">
    <property type="component" value="Unassembled WGS sequence"/>
</dbReference>
<sequence>MSDITSRLIVGLVDRLTGPSRAISSAVGRLNAAAAANAARMNAARGAMVDAAGMGYVLAQSLTAPIKAAINFESSMSDIAKVVNFESPAAFKQMGLDIRKMSMEIPVAADGLAQIVAAAGQSGIATNELMKFTEMAAKVGVAWDISAGDAGQAMAELKTALGRSLKDTGLLADAINHLGNNSAASAPQILDVVRSVAPSASQFGMTAEHVAALGAAMTGAGFGADVAATSILNVGRALTKGASATPKTNKAFKSIGLNAKAVAKSMQVDAMGTLQDVLKRINKLPSALRASTISEIFGNEARALAPLISNGNLLADTLALVSDEAKYAGSANAEFAIASKRTANAIQGFKNRVNDLAISVGDALLPALNGILDKIGPIVTDISDLARRFPVATQAIVGITSAFIALRIAVTALRFAGLFAFGSVLSAGIGALGGASAILTGVSSGLTALGAAVATVSAPALLAIGAGLAVIGGAGTYLWAKWDRISSIVTGVARALGDELKPVIDLLQPVLDHFAPSFEAIGDGAKWAWEQVKELSSWLGSIFAKEDLTRQHEMVVEDNAFAVTKKIVAAFKEGGKALFDAGAEMIQSLWDGMVSKVEAMIEWVKTIPARIRDNITTDLTGTIKGLLGYGDSSEPSGGSTTTTTSSEPVISGHRARGGPVKAGHTYEVNEKGRELFTPGRSGVISTNEAYNAAAAGSAAARGGQARAGSKTVTISPTISPTINIHTQATGSDPQALARDISDKVGDYLIGRLEGACGFALEDGTYT</sequence>
<evidence type="ECO:0000256" key="1">
    <source>
        <dbReference type="ARBA" id="ARBA00022612"/>
    </source>
</evidence>